<keyword evidence="2" id="KW-0143">Chaperone</keyword>
<dbReference type="OrthoDB" id="540503at2759"/>
<sequence length="501" mass="57164">MDCTNKNICNLTILSLLVASIIYLCVFGLSTSKPFFSIQNVHTCSQSNSSQSVPKDELEVALEEVSMADRTVIVAIVNKAYVEPQDDRYPSMLDLFLESFWLGEDTRSLLDHLLVVAVDQTAYDRCKFRGLHCYKLVTESVDFTGEKLFMSEDFIKMMWRRTLFLLDLLKRDYNFIFTDTDVMWLRNPFARLSRNSKEDLQISTDFFRGNPWSKNNPINTGFYYIRSNNKTIALFDKWYAMKDSSKGMKEQDVLASLIKKGVLGQLGLKVRFLDTLYFSGFCSDSKDMKVVTTVHANCCRSISAKVVDLMTVLRDWKRFKGSMAGEEMANANGTQSFQWSGHIACANSWRGGQNARSLPSFQPSVLHYHFNFTGFRVLLIDLSLARFSMATLRNLKIKTATCKRIVKELHSYEREVEREAAKTADMKEKGADPYDLKQQENVLAESRMMIPDCRKRLEASLADLKGTLAELEESNQKEGPEIDEAQSTIADVEKLCQTTDV</sequence>
<dbReference type="GO" id="GO:0007023">
    <property type="term" value="P:post-chaperonin tubulin folding pathway"/>
    <property type="evidence" value="ECO:0007669"/>
    <property type="project" value="InterPro"/>
</dbReference>
<dbReference type="PANTHER" id="PTHR46038">
    <property type="entry name" value="EXPRESSED PROTEIN-RELATED"/>
    <property type="match status" value="1"/>
</dbReference>
<organism evidence="6 7">
    <name type="scientific">Nyssa sinensis</name>
    <dbReference type="NCBI Taxonomy" id="561372"/>
    <lineage>
        <taxon>Eukaryota</taxon>
        <taxon>Viridiplantae</taxon>
        <taxon>Streptophyta</taxon>
        <taxon>Embryophyta</taxon>
        <taxon>Tracheophyta</taxon>
        <taxon>Spermatophyta</taxon>
        <taxon>Magnoliopsida</taxon>
        <taxon>eudicotyledons</taxon>
        <taxon>Gunneridae</taxon>
        <taxon>Pentapetalae</taxon>
        <taxon>asterids</taxon>
        <taxon>Cornales</taxon>
        <taxon>Nyssaceae</taxon>
        <taxon>Nyssa</taxon>
    </lineage>
</organism>
<dbReference type="PANTHER" id="PTHR46038:SF12">
    <property type="entry name" value="OS03G0731800 PROTEIN"/>
    <property type="match status" value="1"/>
</dbReference>
<keyword evidence="3" id="KW-0175">Coiled coil</keyword>
<evidence type="ECO:0000256" key="3">
    <source>
        <dbReference type="SAM" id="Coils"/>
    </source>
</evidence>
<dbReference type="Pfam" id="PF02970">
    <property type="entry name" value="TBCA"/>
    <property type="match status" value="1"/>
</dbReference>
<dbReference type="InterPro" id="IPR005069">
    <property type="entry name" value="Nucl-diP-sugar_transferase"/>
</dbReference>
<gene>
    <name evidence="6" type="ORF">F0562_018569</name>
</gene>
<dbReference type="GO" id="GO:0048487">
    <property type="term" value="F:beta-tubulin binding"/>
    <property type="evidence" value="ECO:0007669"/>
    <property type="project" value="InterPro"/>
</dbReference>
<dbReference type="FunFam" id="1.20.58.90:FF:000011">
    <property type="entry name" value="Tubulin-specific chaperone A"/>
    <property type="match status" value="1"/>
</dbReference>
<protein>
    <recommendedName>
        <fullName evidence="5">Nucleotide-diphospho-sugar transferase domain-containing protein</fullName>
    </recommendedName>
</protein>
<evidence type="ECO:0000256" key="2">
    <source>
        <dbReference type="ARBA" id="ARBA00023186"/>
    </source>
</evidence>
<dbReference type="Pfam" id="PF03407">
    <property type="entry name" value="Nucleotid_trans"/>
    <property type="match status" value="1"/>
</dbReference>
<dbReference type="InterPro" id="IPR036126">
    <property type="entry name" value="TBCA_sf"/>
</dbReference>
<feature type="transmembrane region" description="Helical" evidence="4">
    <location>
        <begin position="7"/>
        <end position="29"/>
    </location>
</feature>
<name>A0A5J4ZBM5_9ASTE</name>
<dbReference type="InterPro" id="IPR044821">
    <property type="entry name" value="At1g28695/At4g15970-like"/>
</dbReference>
<evidence type="ECO:0000313" key="7">
    <source>
        <dbReference type="Proteomes" id="UP000325577"/>
    </source>
</evidence>
<feature type="coiled-coil region" evidence="3">
    <location>
        <begin position="402"/>
        <end position="429"/>
    </location>
</feature>
<comment type="similarity">
    <text evidence="1">Belongs to the TBCA family.</text>
</comment>
<evidence type="ECO:0000259" key="5">
    <source>
        <dbReference type="Pfam" id="PF03407"/>
    </source>
</evidence>
<keyword evidence="4" id="KW-1133">Transmembrane helix</keyword>
<keyword evidence="4" id="KW-0812">Transmembrane</keyword>
<evidence type="ECO:0000313" key="6">
    <source>
        <dbReference type="EMBL" id="KAA8515820.1"/>
    </source>
</evidence>
<dbReference type="Gene3D" id="1.20.58.90">
    <property type="match status" value="1"/>
</dbReference>
<dbReference type="Proteomes" id="UP000325577">
    <property type="component" value="Linkage Group LG9"/>
</dbReference>
<keyword evidence="4" id="KW-0472">Membrane</keyword>
<evidence type="ECO:0000256" key="1">
    <source>
        <dbReference type="ARBA" id="ARBA00006806"/>
    </source>
</evidence>
<dbReference type="GO" id="GO:0007021">
    <property type="term" value="P:tubulin complex assembly"/>
    <property type="evidence" value="ECO:0007669"/>
    <property type="project" value="InterPro"/>
</dbReference>
<dbReference type="AlphaFoldDB" id="A0A5J4ZBM5"/>
<keyword evidence="7" id="KW-1185">Reference proteome</keyword>
<evidence type="ECO:0000256" key="4">
    <source>
        <dbReference type="SAM" id="Phobius"/>
    </source>
</evidence>
<dbReference type="SUPFAM" id="SSF46988">
    <property type="entry name" value="Tubulin chaperone cofactor A"/>
    <property type="match status" value="1"/>
</dbReference>
<feature type="domain" description="Nucleotide-diphospho-sugar transferase" evidence="5">
    <location>
        <begin position="109"/>
        <end position="308"/>
    </location>
</feature>
<reference evidence="6 7" key="1">
    <citation type="submission" date="2019-09" db="EMBL/GenBank/DDBJ databases">
        <title>A chromosome-level genome assembly of the Chinese tupelo Nyssa sinensis.</title>
        <authorList>
            <person name="Yang X."/>
            <person name="Kang M."/>
            <person name="Yang Y."/>
            <person name="Xiong H."/>
            <person name="Wang M."/>
            <person name="Zhang Z."/>
            <person name="Wang Z."/>
            <person name="Wu H."/>
            <person name="Ma T."/>
            <person name="Liu J."/>
            <person name="Xi Z."/>
        </authorList>
    </citation>
    <scope>NUCLEOTIDE SEQUENCE [LARGE SCALE GENOMIC DNA]</scope>
    <source>
        <strain evidence="6">J267</strain>
        <tissue evidence="6">Leaf</tissue>
    </source>
</reference>
<dbReference type="EMBL" id="CM018052">
    <property type="protein sequence ID" value="KAA8515820.1"/>
    <property type="molecule type" value="Genomic_DNA"/>
</dbReference>
<dbReference type="InterPro" id="IPR004226">
    <property type="entry name" value="TBCA"/>
</dbReference>
<proteinExistence type="inferred from homology"/>
<accession>A0A5J4ZBM5</accession>